<evidence type="ECO:0000256" key="1">
    <source>
        <dbReference type="SAM" id="MobiDB-lite"/>
    </source>
</evidence>
<reference evidence="2" key="3">
    <citation type="submission" date="2025-09" db="UniProtKB">
        <authorList>
            <consortium name="Ensembl"/>
        </authorList>
    </citation>
    <scope>IDENTIFICATION</scope>
</reference>
<evidence type="ECO:0000313" key="3">
    <source>
        <dbReference type="Proteomes" id="UP000694563"/>
    </source>
</evidence>
<proteinExistence type="predicted"/>
<name>A0A8C3UL20_CATUS</name>
<sequence length="109" mass="11625">MRPTLSPLPPALLWTASHFHKSQPRPQPPPLRSPRCFRPSAHFPRDDVTGRWRARGSSGGMGRCGAALSVRGLCQPAADDVPGASPLVLHLPDLLVHQPAEGNAGGFLP</sequence>
<dbReference type="Proteomes" id="UP000694563">
    <property type="component" value="Chromosome 27"/>
</dbReference>
<reference evidence="2" key="2">
    <citation type="submission" date="2025-08" db="UniProtKB">
        <authorList>
            <consortium name="Ensembl"/>
        </authorList>
    </citation>
    <scope>IDENTIFICATION</scope>
</reference>
<feature type="region of interest" description="Disordered" evidence="1">
    <location>
        <begin position="18"/>
        <end position="42"/>
    </location>
</feature>
<dbReference type="Ensembl" id="ENSCUST00005017960.1">
    <property type="protein sequence ID" value="ENSCUSP00005017298.1"/>
    <property type="gene ID" value="ENSCUSG00005011039.1"/>
</dbReference>
<reference evidence="2" key="1">
    <citation type="submission" date="2020-10" db="EMBL/GenBank/DDBJ databases">
        <title>Catharus ustulatus (Swainson's thrush) genome, bCatUst1, primary haplotype v2.</title>
        <authorList>
            <person name="Delmore K."/>
            <person name="Vafadar M."/>
            <person name="Formenti G."/>
            <person name="Chow W."/>
            <person name="Pelan S."/>
            <person name="Howe K."/>
            <person name="Rhie A."/>
            <person name="Mountcastle J."/>
            <person name="Haase B."/>
            <person name="Fedrigo O."/>
            <person name="Jarvis E.D."/>
        </authorList>
    </citation>
    <scope>NUCLEOTIDE SEQUENCE [LARGE SCALE GENOMIC DNA]</scope>
</reference>
<protein>
    <submittedName>
        <fullName evidence="2">Deoxyguanosine kinase</fullName>
    </submittedName>
</protein>
<keyword evidence="3" id="KW-1185">Reference proteome</keyword>
<evidence type="ECO:0000313" key="2">
    <source>
        <dbReference type="Ensembl" id="ENSCUSP00005017298.1"/>
    </source>
</evidence>
<accession>A0A8C3UL20</accession>
<organism evidence="2 3">
    <name type="scientific">Catharus ustulatus</name>
    <name type="common">Russet-backed thrush</name>
    <name type="synonym">Hylocichla ustulatus</name>
    <dbReference type="NCBI Taxonomy" id="91951"/>
    <lineage>
        <taxon>Eukaryota</taxon>
        <taxon>Metazoa</taxon>
        <taxon>Chordata</taxon>
        <taxon>Craniata</taxon>
        <taxon>Vertebrata</taxon>
        <taxon>Euteleostomi</taxon>
        <taxon>Archelosauria</taxon>
        <taxon>Archosauria</taxon>
        <taxon>Dinosauria</taxon>
        <taxon>Saurischia</taxon>
        <taxon>Theropoda</taxon>
        <taxon>Coelurosauria</taxon>
        <taxon>Aves</taxon>
        <taxon>Neognathae</taxon>
        <taxon>Neoaves</taxon>
        <taxon>Telluraves</taxon>
        <taxon>Australaves</taxon>
        <taxon>Passeriformes</taxon>
        <taxon>Turdidae</taxon>
        <taxon>Catharus</taxon>
    </lineage>
</organism>
<dbReference type="AlphaFoldDB" id="A0A8C3UL20"/>
<gene>
    <name evidence="2" type="primary">DGUOK</name>
</gene>